<keyword evidence="1" id="KW-0695">RNA-directed DNA polymerase</keyword>
<evidence type="ECO:0000313" key="2">
    <source>
        <dbReference type="Proteomes" id="UP000325315"/>
    </source>
</evidence>
<gene>
    <name evidence="1" type="ORF">EPI10_021465</name>
</gene>
<dbReference type="PANTHER" id="PTHR33116">
    <property type="entry name" value="REVERSE TRANSCRIPTASE ZINC-BINDING DOMAIN-CONTAINING PROTEIN-RELATED-RELATED"/>
    <property type="match status" value="1"/>
</dbReference>
<dbReference type="EMBL" id="SMMG02000003">
    <property type="protein sequence ID" value="KAA3481069.1"/>
    <property type="molecule type" value="Genomic_DNA"/>
</dbReference>
<keyword evidence="1" id="KW-0808">Transferase</keyword>
<protein>
    <submittedName>
        <fullName evidence="1">Reverse transcriptase</fullName>
    </submittedName>
</protein>
<name>A0A5B6WH03_9ROSI</name>
<keyword evidence="2" id="KW-1185">Reference proteome</keyword>
<sequence>MTWFLLPKSLCGELENIFAKFWWQKGQGKKGIHWCQQKFMCHPKEEGGIAKQGWRIINNQNSLVTQVFKAKYFSNDQFLNSRLGNSSSYIWKSIWVAKGILVKGLCWQIGTSINISINDDAWILDVVNFRLSSVANSLRDFNVNEFIDGNERIWKRELINNTFSEEDSGKILRIPLTQATHDDFLVWGGESSGEFSWLTWVFDQFTPYQSRLFCCALWAIWGGRNIRIHEKRISIGKEIVNFINNYIAELNGIENRKLVSTKETRSWSHPPREFIKINFDSAYDGNYNHSTSGIVVRNEEGIVLLSCSEIHQGVVSAFAAEAIAC</sequence>
<dbReference type="Proteomes" id="UP000325315">
    <property type="component" value="Unassembled WGS sequence"/>
</dbReference>
<dbReference type="PANTHER" id="PTHR33116:SF86">
    <property type="entry name" value="REVERSE TRANSCRIPTASE DOMAIN-CONTAINING PROTEIN"/>
    <property type="match status" value="1"/>
</dbReference>
<accession>A0A5B6WH03</accession>
<comment type="caution">
    <text evidence="1">The sequence shown here is derived from an EMBL/GenBank/DDBJ whole genome shotgun (WGS) entry which is preliminary data.</text>
</comment>
<keyword evidence="1" id="KW-0548">Nucleotidyltransferase</keyword>
<proteinExistence type="predicted"/>
<dbReference type="GO" id="GO:0003964">
    <property type="term" value="F:RNA-directed DNA polymerase activity"/>
    <property type="evidence" value="ECO:0007669"/>
    <property type="project" value="UniProtKB-KW"/>
</dbReference>
<evidence type="ECO:0000313" key="1">
    <source>
        <dbReference type="EMBL" id="KAA3481069.1"/>
    </source>
</evidence>
<dbReference type="OrthoDB" id="1001316at2759"/>
<dbReference type="AlphaFoldDB" id="A0A5B6WH03"/>
<reference evidence="1" key="1">
    <citation type="submission" date="2019-08" db="EMBL/GenBank/DDBJ databases">
        <authorList>
            <person name="Liu F."/>
        </authorList>
    </citation>
    <scope>NUCLEOTIDE SEQUENCE [LARGE SCALE GENOMIC DNA]</scope>
    <source>
        <strain evidence="1">PA1801</strain>
        <tissue evidence="1">Leaf</tissue>
    </source>
</reference>
<organism evidence="1 2">
    <name type="scientific">Gossypium australe</name>
    <dbReference type="NCBI Taxonomy" id="47621"/>
    <lineage>
        <taxon>Eukaryota</taxon>
        <taxon>Viridiplantae</taxon>
        <taxon>Streptophyta</taxon>
        <taxon>Embryophyta</taxon>
        <taxon>Tracheophyta</taxon>
        <taxon>Spermatophyta</taxon>
        <taxon>Magnoliopsida</taxon>
        <taxon>eudicotyledons</taxon>
        <taxon>Gunneridae</taxon>
        <taxon>Pentapetalae</taxon>
        <taxon>rosids</taxon>
        <taxon>malvids</taxon>
        <taxon>Malvales</taxon>
        <taxon>Malvaceae</taxon>
        <taxon>Malvoideae</taxon>
        <taxon>Gossypium</taxon>
    </lineage>
</organism>